<name>A0AAV1E7J1_OLDCO</name>
<dbReference type="EMBL" id="OX459125">
    <property type="protein sequence ID" value="CAI9115653.1"/>
    <property type="molecule type" value="Genomic_DNA"/>
</dbReference>
<keyword evidence="3" id="KW-1185">Reference proteome</keyword>
<dbReference type="Pfam" id="PF03478">
    <property type="entry name" value="Beta-prop_KIB1-4"/>
    <property type="match status" value="1"/>
</dbReference>
<proteinExistence type="predicted"/>
<evidence type="ECO:0000259" key="1">
    <source>
        <dbReference type="Pfam" id="PF03478"/>
    </source>
</evidence>
<evidence type="ECO:0000313" key="2">
    <source>
        <dbReference type="EMBL" id="CAI9115653.1"/>
    </source>
</evidence>
<evidence type="ECO:0000313" key="3">
    <source>
        <dbReference type="Proteomes" id="UP001161247"/>
    </source>
</evidence>
<accession>A0AAV1E7J1</accession>
<sequence length="264" mass="30996">MSNTNYPREVFFFNPFGSTKRNNRIEVSDWPTCHIIALTFPFPPTSSDWSVFGIFHCVQYPDKFTVGRIENGKKPYWTFHFFSNPYKFQVCSNTLAYHNDRYYCLDMKGRLAIFFKDPDGIEMKVTWIDESTGIRFIGLKSRLLNRSFLAPGDDGEIFAAVISHRDPEVPVYKFDYLQTMWIPVENLRDTMLFVSEIASFVAKAPICSHMGNKIYFPKFYRKNGVFYSLHTKKYHLYNGRFVDEKPYRLDNMAMGTWIQPSCLV</sequence>
<gene>
    <name evidence="2" type="ORF">OLC1_LOCUS22134</name>
</gene>
<protein>
    <submittedName>
        <fullName evidence="2">OLC1v1016617C1</fullName>
    </submittedName>
</protein>
<feature type="domain" description="KIB1-4 beta-propeller" evidence="1">
    <location>
        <begin position="7"/>
        <end position="221"/>
    </location>
</feature>
<dbReference type="PANTHER" id="PTHR33127">
    <property type="entry name" value="TRANSMEMBRANE PROTEIN"/>
    <property type="match status" value="1"/>
</dbReference>
<dbReference type="PANTHER" id="PTHR33127:SF5">
    <property type="entry name" value="TRANSMEMBRANE PROTEIN"/>
    <property type="match status" value="1"/>
</dbReference>
<dbReference type="InterPro" id="IPR005174">
    <property type="entry name" value="KIB1-4_b-propeller"/>
</dbReference>
<organism evidence="2 3">
    <name type="scientific">Oldenlandia corymbosa var. corymbosa</name>
    <dbReference type="NCBI Taxonomy" id="529605"/>
    <lineage>
        <taxon>Eukaryota</taxon>
        <taxon>Viridiplantae</taxon>
        <taxon>Streptophyta</taxon>
        <taxon>Embryophyta</taxon>
        <taxon>Tracheophyta</taxon>
        <taxon>Spermatophyta</taxon>
        <taxon>Magnoliopsida</taxon>
        <taxon>eudicotyledons</taxon>
        <taxon>Gunneridae</taxon>
        <taxon>Pentapetalae</taxon>
        <taxon>asterids</taxon>
        <taxon>lamiids</taxon>
        <taxon>Gentianales</taxon>
        <taxon>Rubiaceae</taxon>
        <taxon>Rubioideae</taxon>
        <taxon>Spermacoceae</taxon>
        <taxon>Hedyotis-Oldenlandia complex</taxon>
        <taxon>Oldenlandia</taxon>
    </lineage>
</organism>
<dbReference type="Proteomes" id="UP001161247">
    <property type="component" value="Chromosome 8"/>
</dbReference>
<dbReference type="AlphaFoldDB" id="A0AAV1E7J1"/>
<reference evidence="2" key="1">
    <citation type="submission" date="2023-03" db="EMBL/GenBank/DDBJ databases">
        <authorList>
            <person name="Julca I."/>
        </authorList>
    </citation>
    <scope>NUCLEOTIDE SEQUENCE</scope>
</reference>